<feature type="non-terminal residue" evidence="1">
    <location>
        <position position="1"/>
    </location>
</feature>
<gene>
    <name evidence="1" type="ORF">D5086_027110</name>
</gene>
<dbReference type="Proteomes" id="UP000309997">
    <property type="component" value="Unassembled WGS sequence"/>
</dbReference>
<evidence type="ECO:0000313" key="1">
    <source>
        <dbReference type="EMBL" id="KAL3573206.1"/>
    </source>
</evidence>
<accession>A0ACC4B4E6</accession>
<keyword evidence="2" id="KW-1185">Reference proteome</keyword>
<name>A0ACC4B4E6_POPAL</name>
<reference evidence="1 2" key="1">
    <citation type="journal article" date="2024" name="Plant Biotechnol. J.">
        <title>Genome and CRISPR/Cas9 system of a widespread forest tree (Populus alba) in the world.</title>
        <authorList>
            <person name="Liu Y.J."/>
            <person name="Jiang P.F."/>
            <person name="Han X.M."/>
            <person name="Li X.Y."/>
            <person name="Wang H.M."/>
            <person name="Wang Y.J."/>
            <person name="Wang X.X."/>
            <person name="Zeng Q.Y."/>
        </authorList>
    </citation>
    <scope>NUCLEOTIDE SEQUENCE [LARGE SCALE GENOMIC DNA]</scope>
    <source>
        <strain evidence="2">cv. PAL-ZL1</strain>
    </source>
</reference>
<organism evidence="1 2">
    <name type="scientific">Populus alba</name>
    <name type="common">White poplar</name>
    <dbReference type="NCBI Taxonomy" id="43335"/>
    <lineage>
        <taxon>Eukaryota</taxon>
        <taxon>Viridiplantae</taxon>
        <taxon>Streptophyta</taxon>
        <taxon>Embryophyta</taxon>
        <taxon>Tracheophyta</taxon>
        <taxon>Spermatophyta</taxon>
        <taxon>Magnoliopsida</taxon>
        <taxon>eudicotyledons</taxon>
        <taxon>Gunneridae</taxon>
        <taxon>Pentapetalae</taxon>
        <taxon>rosids</taxon>
        <taxon>fabids</taxon>
        <taxon>Malpighiales</taxon>
        <taxon>Salicaceae</taxon>
        <taxon>Saliceae</taxon>
        <taxon>Populus</taxon>
    </lineage>
</organism>
<proteinExistence type="predicted"/>
<evidence type="ECO:0000313" key="2">
    <source>
        <dbReference type="Proteomes" id="UP000309997"/>
    </source>
</evidence>
<comment type="caution">
    <text evidence="1">The sequence shown here is derived from an EMBL/GenBank/DDBJ whole genome shotgun (WGS) entry which is preliminary data.</text>
</comment>
<dbReference type="EMBL" id="RCHU02000014">
    <property type="protein sequence ID" value="KAL3573206.1"/>
    <property type="molecule type" value="Genomic_DNA"/>
</dbReference>
<protein>
    <submittedName>
        <fullName evidence="1">Uncharacterized protein</fullName>
    </submittedName>
</protein>
<sequence>RLFLEQLDLNTGGLRHLTHMTTPSPSCDSSSEEHLPRVRSSIQMNIEEVSTLAVLTEDVAKDTPTTNLLVMKNPQEMEARSNLRLEKMSSILKDGGS</sequence>